<accession>A0A9N9MJ84</accession>
<keyword evidence="2" id="KW-1185">Reference proteome</keyword>
<dbReference type="AlphaFoldDB" id="A0A9N9MJ84"/>
<reference evidence="1" key="1">
    <citation type="submission" date="2022-01" db="EMBL/GenBank/DDBJ databases">
        <authorList>
            <person name="King R."/>
        </authorList>
    </citation>
    <scope>NUCLEOTIDE SEQUENCE</scope>
</reference>
<evidence type="ECO:0000313" key="2">
    <source>
        <dbReference type="Proteomes" id="UP001152799"/>
    </source>
</evidence>
<dbReference type="PANTHER" id="PTHR34924">
    <property type="entry name" value="UPF0573 PROTEIN C2ORF70"/>
    <property type="match status" value="1"/>
</dbReference>
<proteinExistence type="predicted"/>
<dbReference type="OrthoDB" id="8181742at2759"/>
<organism evidence="1 2">
    <name type="scientific">Ceutorhynchus assimilis</name>
    <name type="common">cabbage seed weevil</name>
    <dbReference type="NCBI Taxonomy" id="467358"/>
    <lineage>
        <taxon>Eukaryota</taxon>
        <taxon>Metazoa</taxon>
        <taxon>Ecdysozoa</taxon>
        <taxon>Arthropoda</taxon>
        <taxon>Hexapoda</taxon>
        <taxon>Insecta</taxon>
        <taxon>Pterygota</taxon>
        <taxon>Neoptera</taxon>
        <taxon>Endopterygota</taxon>
        <taxon>Coleoptera</taxon>
        <taxon>Polyphaga</taxon>
        <taxon>Cucujiformia</taxon>
        <taxon>Curculionidae</taxon>
        <taxon>Ceutorhynchinae</taxon>
        <taxon>Ceutorhynchus</taxon>
    </lineage>
</organism>
<dbReference type="Proteomes" id="UP001152799">
    <property type="component" value="Chromosome 2"/>
</dbReference>
<dbReference type="PANTHER" id="PTHR34924:SF1">
    <property type="entry name" value="PROTEIN FAM166C"/>
    <property type="match status" value="1"/>
</dbReference>
<dbReference type="EMBL" id="OU892278">
    <property type="protein sequence ID" value="CAG9764836.1"/>
    <property type="molecule type" value="Genomic_DNA"/>
</dbReference>
<gene>
    <name evidence="1" type="ORF">CEUTPL_LOCUS5461</name>
</gene>
<sequence length="191" mass="22130">MAIRAVDISASHYPPTVEMGFTGAPPPLNSDSYDQGRRSYFQTYKHENISRLQMPNLEWGKSTSIYTPHPDVSAYKNGSKHLKFPHSQITMLDGARQQDVDDFYMACQLHRNQYKDHSRTLHPLDYFKQKNYMYQCPGDPTSAYFKAPTYYTKYKDPLVLPLTLERANRLPPLPQRALTGVYNRTSFVGRR</sequence>
<protein>
    <submittedName>
        <fullName evidence="1">Uncharacterized protein</fullName>
    </submittedName>
</protein>
<evidence type="ECO:0000313" key="1">
    <source>
        <dbReference type="EMBL" id="CAG9764836.1"/>
    </source>
</evidence>
<dbReference type="InterPro" id="IPR052329">
    <property type="entry name" value="CIMIP2C"/>
</dbReference>
<name>A0A9N9MJ84_9CUCU</name>